<gene>
    <name evidence="11" type="ORF">SAMN05216498_0437</name>
</gene>
<comment type="pathway">
    <text evidence="2 9">Cofactor biosynthesis; thiamine diphosphate biosynthesis.</text>
</comment>
<proteinExistence type="inferred from homology"/>
<dbReference type="GO" id="GO:0050334">
    <property type="term" value="F:thiaminase activity"/>
    <property type="evidence" value="ECO:0007669"/>
    <property type="project" value="UniProtKB-EC"/>
</dbReference>
<evidence type="ECO:0000313" key="11">
    <source>
        <dbReference type="EMBL" id="SDO00770.1"/>
    </source>
</evidence>
<evidence type="ECO:0000256" key="8">
    <source>
        <dbReference type="ARBA" id="ARBA00048337"/>
    </source>
</evidence>
<keyword evidence="9" id="KW-0378">Hydrolase</keyword>
<dbReference type="InterPro" id="IPR027574">
    <property type="entry name" value="Thiaminase_II"/>
</dbReference>
<dbReference type="UniPathway" id="UPA00060"/>
<reference evidence="11 12" key="1">
    <citation type="submission" date="2016-10" db="EMBL/GenBank/DDBJ databases">
        <authorList>
            <person name="de Groot N.N."/>
        </authorList>
    </citation>
    <scope>NUCLEOTIDE SEQUENCE [LARGE SCALE GENOMIC DNA]</scope>
    <source>
        <strain evidence="11 12">CGMCC 1.3442</strain>
    </source>
</reference>
<evidence type="ECO:0000256" key="1">
    <source>
        <dbReference type="ARBA" id="ARBA00001881"/>
    </source>
</evidence>
<comment type="catalytic activity">
    <reaction evidence="1 9">
        <text>4-amino-5-aminomethyl-2-methylpyrimidine + H2O = 4-amino-5-hydroxymethyl-2-methylpyrimidine + NH4(+)</text>
        <dbReference type="Rhea" id="RHEA:31799"/>
        <dbReference type="ChEBI" id="CHEBI:15377"/>
        <dbReference type="ChEBI" id="CHEBI:16892"/>
        <dbReference type="ChEBI" id="CHEBI:28938"/>
        <dbReference type="ChEBI" id="CHEBI:63416"/>
        <dbReference type="EC" id="3.5.99.2"/>
    </reaction>
</comment>
<comment type="subunit">
    <text evidence="4">Homotetramer.</text>
</comment>
<evidence type="ECO:0000256" key="5">
    <source>
        <dbReference type="ARBA" id="ARBA00012684"/>
    </source>
</evidence>
<organism evidence="11 12">
    <name type="scientific">Tenuibacillus multivorans</name>
    <dbReference type="NCBI Taxonomy" id="237069"/>
    <lineage>
        <taxon>Bacteria</taxon>
        <taxon>Bacillati</taxon>
        <taxon>Bacillota</taxon>
        <taxon>Bacilli</taxon>
        <taxon>Bacillales</taxon>
        <taxon>Bacillaceae</taxon>
        <taxon>Tenuibacillus</taxon>
    </lineage>
</organism>
<dbReference type="PANTHER" id="PTHR43198:SF2">
    <property type="entry name" value="SI:CH1073-67J19.1-RELATED"/>
    <property type="match status" value="1"/>
</dbReference>
<dbReference type="AlphaFoldDB" id="A0A1H0G1N8"/>
<dbReference type="GO" id="GO:0009228">
    <property type="term" value="P:thiamine biosynthetic process"/>
    <property type="evidence" value="ECO:0007669"/>
    <property type="project" value="UniProtKB-KW"/>
</dbReference>
<dbReference type="Pfam" id="PF03070">
    <property type="entry name" value="TENA_THI-4"/>
    <property type="match status" value="1"/>
</dbReference>
<protein>
    <recommendedName>
        <fullName evidence="6 9">Aminopyrimidine aminohydrolase</fullName>
        <ecNumber evidence="5 9">3.5.99.2</ecNumber>
    </recommendedName>
</protein>
<evidence type="ECO:0000313" key="12">
    <source>
        <dbReference type="Proteomes" id="UP000199334"/>
    </source>
</evidence>
<name>A0A1H0G1N8_9BACI</name>
<dbReference type="InterPro" id="IPR050967">
    <property type="entry name" value="Thiamine_Salvage_TenA"/>
</dbReference>
<dbReference type="Gene3D" id="1.20.910.10">
    <property type="entry name" value="Heme oxygenase-like"/>
    <property type="match status" value="1"/>
</dbReference>
<keyword evidence="12" id="KW-1185">Reference proteome</keyword>
<dbReference type="EC" id="3.5.99.2" evidence="5 9"/>
<dbReference type="STRING" id="237069.SAMN05216498_0437"/>
<dbReference type="NCBIfam" id="TIGR04306">
    <property type="entry name" value="salvage_TenA"/>
    <property type="match status" value="1"/>
</dbReference>
<dbReference type="GO" id="GO:0005829">
    <property type="term" value="C:cytosol"/>
    <property type="evidence" value="ECO:0007669"/>
    <property type="project" value="TreeGrafter"/>
</dbReference>
<dbReference type="InterPro" id="IPR016084">
    <property type="entry name" value="Haem_Oase-like_multi-hlx"/>
</dbReference>
<dbReference type="InterPro" id="IPR004305">
    <property type="entry name" value="Thiaminase-2/PQQC"/>
</dbReference>
<evidence type="ECO:0000256" key="6">
    <source>
        <dbReference type="ARBA" id="ARBA00013647"/>
    </source>
</evidence>
<evidence type="ECO:0000256" key="2">
    <source>
        <dbReference type="ARBA" id="ARBA00004948"/>
    </source>
</evidence>
<comment type="similarity">
    <text evidence="3 9">Belongs to the TenA family.</text>
</comment>
<evidence type="ECO:0000259" key="10">
    <source>
        <dbReference type="Pfam" id="PF03070"/>
    </source>
</evidence>
<dbReference type="PANTHER" id="PTHR43198">
    <property type="entry name" value="BIFUNCTIONAL TH2 PROTEIN"/>
    <property type="match status" value="1"/>
</dbReference>
<dbReference type="GO" id="GO:0009229">
    <property type="term" value="P:thiamine diphosphate biosynthetic process"/>
    <property type="evidence" value="ECO:0007669"/>
    <property type="project" value="UniProtKB-UniPathway"/>
</dbReference>
<dbReference type="Proteomes" id="UP000199334">
    <property type="component" value="Unassembled WGS sequence"/>
</dbReference>
<dbReference type="SUPFAM" id="SSF48613">
    <property type="entry name" value="Heme oxygenase-like"/>
    <property type="match status" value="1"/>
</dbReference>
<evidence type="ECO:0000256" key="3">
    <source>
        <dbReference type="ARBA" id="ARBA00010264"/>
    </source>
</evidence>
<comment type="function">
    <text evidence="9">Catalyzes an amino-pyrimidine hydrolysis reaction at the C5' of the pyrimidine moiety of thiamine compounds, a reaction that is part of a thiamine salvage pathway.</text>
</comment>
<dbReference type="OrthoDB" id="34166at2"/>
<feature type="domain" description="Thiaminase-2/PQQC" evidence="10">
    <location>
        <begin position="13"/>
        <end position="215"/>
    </location>
</feature>
<evidence type="ECO:0000256" key="7">
    <source>
        <dbReference type="ARBA" id="ARBA00022977"/>
    </source>
</evidence>
<evidence type="ECO:0000256" key="4">
    <source>
        <dbReference type="ARBA" id="ARBA00011881"/>
    </source>
</evidence>
<keyword evidence="7 9" id="KW-0784">Thiamine biosynthesis</keyword>
<dbReference type="RefSeq" id="WP_093857972.1">
    <property type="nucleotide sequence ID" value="NZ_BJVZ01000020.1"/>
</dbReference>
<accession>A0A1H0G1N8</accession>
<comment type="catalytic activity">
    <reaction evidence="8 9">
        <text>thiamine + H2O = 5-(2-hydroxyethyl)-4-methylthiazole + 4-amino-5-hydroxymethyl-2-methylpyrimidine + H(+)</text>
        <dbReference type="Rhea" id="RHEA:17509"/>
        <dbReference type="ChEBI" id="CHEBI:15377"/>
        <dbReference type="ChEBI" id="CHEBI:15378"/>
        <dbReference type="ChEBI" id="CHEBI:16892"/>
        <dbReference type="ChEBI" id="CHEBI:17957"/>
        <dbReference type="ChEBI" id="CHEBI:18385"/>
        <dbReference type="EC" id="3.5.99.2"/>
    </reaction>
</comment>
<sequence length="229" mass="27161">MTFTEQLRQENDDVFQKIFTHPFVDGIGRGDVPKDSIIHYVKADFEYLNAFMKIYALSMVKAKSRDDIRFFFDQIGFVLNDEVHPHHNFCDYVGVEYEALQSSSLPPTADHYIKHMMHHAQTGTIAEIYAALLPCPWTYLEIGQELLKTYKPTKSHPFYEWITFYADEEVERITLELRHRLDQEAQDVSQEQKQLIKEAFRKSCELEWKFWEMAYICETWPSEQEASRI</sequence>
<dbReference type="EMBL" id="FNIG01000014">
    <property type="protein sequence ID" value="SDO00770.1"/>
    <property type="molecule type" value="Genomic_DNA"/>
</dbReference>
<dbReference type="CDD" id="cd19360">
    <property type="entry name" value="TenA_C_SaTenA-like"/>
    <property type="match status" value="1"/>
</dbReference>
<evidence type="ECO:0000256" key="9">
    <source>
        <dbReference type="RuleBase" id="RU363093"/>
    </source>
</evidence>